<sequence length="143" mass="15828">MRRRRQYASEHSRIVSRRPGHETTTSYRLARSAPPPCAPRHDALMRQFDVGLNSTKLIGLPAFVELPRRVAASVGGAARSFALSHRVAWACDALMVAMMKKMKIGGPRPYVRFASSLTWALAASKVSPANARAFILYIYTAVQ</sequence>
<protein>
    <submittedName>
        <fullName evidence="3">Uncharacterized protein</fullName>
    </submittedName>
</protein>
<evidence type="ECO:0000313" key="2">
    <source>
        <dbReference type="Proteomes" id="UP000887566"/>
    </source>
</evidence>
<feature type="region of interest" description="Disordered" evidence="1">
    <location>
        <begin position="1"/>
        <end position="32"/>
    </location>
</feature>
<name>A0A914X3T1_9BILA</name>
<dbReference type="Proteomes" id="UP000887566">
    <property type="component" value="Unplaced"/>
</dbReference>
<evidence type="ECO:0000313" key="3">
    <source>
        <dbReference type="WBParaSite" id="PSAMB.scaffold6229size9922.g28113.t1"/>
    </source>
</evidence>
<dbReference type="WBParaSite" id="PSAMB.scaffold6229size9922.g28113.t1">
    <property type="protein sequence ID" value="PSAMB.scaffold6229size9922.g28113.t1"/>
    <property type="gene ID" value="PSAMB.scaffold6229size9922.g28113"/>
</dbReference>
<accession>A0A914X3T1</accession>
<reference evidence="3" key="1">
    <citation type="submission" date="2022-11" db="UniProtKB">
        <authorList>
            <consortium name="WormBaseParasite"/>
        </authorList>
    </citation>
    <scope>IDENTIFICATION</scope>
</reference>
<keyword evidence="2" id="KW-1185">Reference proteome</keyword>
<organism evidence="2 3">
    <name type="scientific">Plectus sambesii</name>
    <dbReference type="NCBI Taxonomy" id="2011161"/>
    <lineage>
        <taxon>Eukaryota</taxon>
        <taxon>Metazoa</taxon>
        <taxon>Ecdysozoa</taxon>
        <taxon>Nematoda</taxon>
        <taxon>Chromadorea</taxon>
        <taxon>Plectida</taxon>
        <taxon>Plectina</taxon>
        <taxon>Plectoidea</taxon>
        <taxon>Plectidae</taxon>
        <taxon>Plectus</taxon>
    </lineage>
</organism>
<evidence type="ECO:0000256" key="1">
    <source>
        <dbReference type="SAM" id="MobiDB-lite"/>
    </source>
</evidence>
<dbReference type="AlphaFoldDB" id="A0A914X3T1"/>
<proteinExistence type="predicted"/>